<reference evidence="6" key="1">
    <citation type="submission" date="2020-07" db="EMBL/GenBank/DDBJ databases">
        <authorList>
            <person name="Lin J."/>
        </authorList>
    </citation>
    <scope>NUCLEOTIDE SEQUENCE</scope>
</reference>
<evidence type="ECO:0000256" key="3">
    <source>
        <dbReference type="ARBA" id="ARBA00022833"/>
    </source>
</evidence>
<evidence type="ECO:0000313" key="6">
    <source>
        <dbReference type="EMBL" id="CAD1834412.1"/>
    </source>
</evidence>
<dbReference type="InterPro" id="IPR006564">
    <property type="entry name" value="Znf_PMZ"/>
</dbReference>
<evidence type="ECO:0000256" key="1">
    <source>
        <dbReference type="ARBA" id="ARBA00022723"/>
    </source>
</evidence>
<protein>
    <recommendedName>
        <fullName evidence="5">SWIM-type domain-containing protein</fullName>
    </recommendedName>
</protein>
<dbReference type="AlphaFoldDB" id="A0A6V7PU68"/>
<keyword evidence="2 4" id="KW-0863">Zinc-finger</keyword>
<keyword evidence="1" id="KW-0479">Metal-binding</keyword>
<name>A0A6V7PU68_ANACO</name>
<sequence length="233" mass="26108">MDSRRRKARKWKLSLVPAALHHIDAKSKGLGNYTICRSSNTKAEVISPDSRCEVILDERKCTCRSWQVTGLPCIHACAFITSLRGYEWLSYVDPLFTVSKFRAAYAHEVVPLPDKNQWIKTNLDYKLLPPIMRRPAELHLKLMVDHMQHSTLQIIIPQPNLAYCSYHDPSKEAGKRTYTHQPLAGSSSIEGLTSSEVQMTNLASSSEAIPVEGATTTGETTTADWDAVLFFSS</sequence>
<gene>
    <name evidence="6" type="ORF">CB5_LOCUS17623</name>
</gene>
<dbReference type="GO" id="GO:0008270">
    <property type="term" value="F:zinc ion binding"/>
    <property type="evidence" value="ECO:0007669"/>
    <property type="project" value="UniProtKB-KW"/>
</dbReference>
<keyword evidence="3" id="KW-0862">Zinc</keyword>
<dbReference type="EMBL" id="LR862152">
    <property type="protein sequence ID" value="CAD1834412.1"/>
    <property type="molecule type" value="Genomic_DNA"/>
</dbReference>
<proteinExistence type="predicted"/>
<evidence type="ECO:0000259" key="5">
    <source>
        <dbReference type="PROSITE" id="PS50966"/>
    </source>
</evidence>
<dbReference type="PANTHER" id="PTHR31973">
    <property type="entry name" value="POLYPROTEIN, PUTATIVE-RELATED"/>
    <property type="match status" value="1"/>
</dbReference>
<organism evidence="6">
    <name type="scientific">Ananas comosus var. bracteatus</name>
    <name type="common">red pineapple</name>
    <dbReference type="NCBI Taxonomy" id="296719"/>
    <lineage>
        <taxon>Eukaryota</taxon>
        <taxon>Viridiplantae</taxon>
        <taxon>Streptophyta</taxon>
        <taxon>Embryophyta</taxon>
        <taxon>Tracheophyta</taxon>
        <taxon>Spermatophyta</taxon>
        <taxon>Magnoliopsida</taxon>
        <taxon>Liliopsida</taxon>
        <taxon>Poales</taxon>
        <taxon>Bromeliaceae</taxon>
        <taxon>Bromelioideae</taxon>
        <taxon>Ananas</taxon>
    </lineage>
</organism>
<dbReference type="InterPro" id="IPR007527">
    <property type="entry name" value="Znf_SWIM"/>
</dbReference>
<dbReference type="PANTHER" id="PTHR31973:SF188">
    <property type="entry name" value="POLYPROTEIN, PUTATIVE-RELATED"/>
    <property type="match status" value="1"/>
</dbReference>
<feature type="domain" description="SWIM-type" evidence="5">
    <location>
        <begin position="52"/>
        <end position="84"/>
    </location>
</feature>
<evidence type="ECO:0000256" key="2">
    <source>
        <dbReference type="ARBA" id="ARBA00022771"/>
    </source>
</evidence>
<dbReference type="PROSITE" id="PS50966">
    <property type="entry name" value="ZF_SWIM"/>
    <property type="match status" value="1"/>
</dbReference>
<evidence type="ECO:0000256" key="4">
    <source>
        <dbReference type="PROSITE-ProRule" id="PRU00325"/>
    </source>
</evidence>
<dbReference type="Pfam" id="PF04434">
    <property type="entry name" value="SWIM"/>
    <property type="match status" value="1"/>
</dbReference>
<dbReference type="SMART" id="SM00575">
    <property type="entry name" value="ZnF_PMZ"/>
    <property type="match status" value="1"/>
</dbReference>
<accession>A0A6V7PU68</accession>